<comment type="caution">
    <text evidence="1">The sequence shown here is derived from an EMBL/GenBank/DDBJ whole genome shotgun (WGS) entry which is preliminary data.</text>
</comment>
<sequence>MAKKAEVVKKNTEYTKQQFLASKKFTTIQKDVLNVLLLDEQKYTNDQVKQIMDDFMKKEVN</sequence>
<evidence type="ECO:0000313" key="1">
    <source>
        <dbReference type="EMBL" id="MDQ0175990.1"/>
    </source>
</evidence>
<gene>
    <name evidence="1" type="ORF">J2S08_001826</name>
</gene>
<name>A0ABT9WRR3_9BACI</name>
<dbReference type="EMBL" id="JAUSTT010000009">
    <property type="protein sequence ID" value="MDQ0175990.1"/>
    <property type="molecule type" value="Genomic_DNA"/>
</dbReference>
<reference evidence="1 2" key="1">
    <citation type="submission" date="2023-07" db="EMBL/GenBank/DDBJ databases">
        <title>Genomic Encyclopedia of Type Strains, Phase IV (KMG-IV): sequencing the most valuable type-strain genomes for metagenomic binning, comparative biology and taxonomic classification.</title>
        <authorList>
            <person name="Goeker M."/>
        </authorList>
    </citation>
    <scope>NUCLEOTIDE SEQUENCE [LARGE SCALE GENOMIC DNA]</scope>
    <source>
        <strain evidence="1 2">DSM 23837</strain>
    </source>
</reference>
<dbReference type="GO" id="GO:0016829">
    <property type="term" value="F:lyase activity"/>
    <property type="evidence" value="ECO:0007669"/>
    <property type="project" value="UniProtKB-KW"/>
</dbReference>
<keyword evidence="2" id="KW-1185">Reference proteome</keyword>
<protein>
    <submittedName>
        <fullName evidence="1">Lactoylglutathione lyase</fullName>
    </submittedName>
</protein>
<dbReference type="Proteomes" id="UP001223586">
    <property type="component" value="Unassembled WGS sequence"/>
</dbReference>
<proteinExistence type="predicted"/>
<evidence type="ECO:0000313" key="2">
    <source>
        <dbReference type="Proteomes" id="UP001223586"/>
    </source>
</evidence>
<dbReference type="RefSeq" id="WP_307228772.1">
    <property type="nucleotide sequence ID" value="NZ_JAUSTT010000009.1"/>
</dbReference>
<accession>A0ABT9WRR3</accession>
<keyword evidence="1" id="KW-0456">Lyase</keyword>
<organism evidence="1 2">
    <name type="scientific">Bacillus chungangensis</name>
    <dbReference type="NCBI Taxonomy" id="587633"/>
    <lineage>
        <taxon>Bacteria</taxon>
        <taxon>Bacillati</taxon>
        <taxon>Bacillota</taxon>
        <taxon>Bacilli</taxon>
        <taxon>Bacillales</taxon>
        <taxon>Bacillaceae</taxon>
        <taxon>Bacillus</taxon>
    </lineage>
</organism>